<evidence type="ECO:0000313" key="13">
    <source>
        <dbReference type="EMBL" id="KAL3761326.1"/>
    </source>
</evidence>
<feature type="transmembrane region" description="Helical" evidence="11">
    <location>
        <begin position="89"/>
        <end position="110"/>
    </location>
</feature>
<evidence type="ECO:0000256" key="10">
    <source>
        <dbReference type="SAM" id="MobiDB-lite"/>
    </source>
</evidence>
<dbReference type="InterPro" id="IPR036866">
    <property type="entry name" value="RibonucZ/Hydroxyglut_hydro"/>
</dbReference>
<dbReference type="SMART" id="SM00849">
    <property type="entry name" value="Lactamase_B"/>
    <property type="match status" value="1"/>
</dbReference>
<accession>A0ABD3MBA6</accession>
<evidence type="ECO:0000256" key="6">
    <source>
        <dbReference type="ARBA" id="ARBA00022741"/>
    </source>
</evidence>
<comment type="cofactor">
    <cofactor evidence="1">
        <name>Mg(2+)</name>
        <dbReference type="ChEBI" id="CHEBI:18420"/>
    </cofactor>
</comment>
<keyword evidence="14" id="KW-1185">Reference proteome</keyword>
<keyword evidence="11" id="KW-0472">Membrane</keyword>
<feature type="region of interest" description="Disordered" evidence="10">
    <location>
        <begin position="345"/>
        <end position="419"/>
    </location>
</feature>
<dbReference type="PANTHER" id="PTHR46018">
    <property type="entry name" value="ZINC PHOSPHODIESTERASE ELAC PROTEIN 1"/>
    <property type="match status" value="1"/>
</dbReference>
<feature type="region of interest" description="Disordered" evidence="10">
    <location>
        <begin position="500"/>
        <end position="533"/>
    </location>
</feature>
<feature type="region of interest" description="Disordered" evidence="10">
    <location>
        <begin position="1223"/>
        <end position="1286"/>
    </location>
</feature>
<sequence length="1424" mass="156887">MPHIRLLSLIGDRLSSVQSILAFERWKGFPQFESDKGFGRVALLACVLGSILGVHVVLCLQLALVHLRLLPKLIFGDWSDETLQMAMQWTVYVIALCAFHLAEFFTTAIFNPSATSADSFMVCIAFCRYSLYFSICVIIIQRLLRYLFAGKSFQSLHCCSFVVVDLDGADVDASYERVPTLETIELPRGGVAVETSAVGHVQFGIPPETIKDSMRLGIPVPSVYVVPVDRFCRDMGPALGVNLAEFEFPSYFNYFVRGKRCTLIVDSLDAERNIRRVFSETLLGPAQFRSGDAPLTHEEEDFAPDFPREAIPNFQKELLHFRIMPDGRELVLETLLEFRHFESAPDSSFRDNLGAPPPLGTNAGAAGEGGEGGDFADGEGNGGDYDDDYKADDEVPVRNGVGERRGSMDTLSESGMNRRAQKSLTYSQIRWIGDVAKIYPSDAKEHDIQQNKTKRVEIFKMPSGTDYVLHDIDENNIIVGKARFAGNVRVNEGIGVIGLDDDKSAEMGGGGGADGSPPRRRDGPARTAMPPSFNPPSFGLTVLGNSHGFDKSGSTSGYVLWVNGRGVMIDPPPYSSATLEREGIRPRTIVGIILTHCHADHDAGAFQKVLHGSPVVVITTPTIYKSFIRKYAALSSLKPAILRQSHRFKPAIIGEPLRFQGATFHFTYTLHSIPCVGFKVDWRGRSMVFTGDHFNNPPALQTLVEKGVLSKARCADLNHLPLQETDLLLHESGAPPIHTPLDVLLKLPAAVKRRLYVVHTSALPEGCELRVAPTGTAGTIRLDQIRRSGSIKSKDQWPSIAHSGSRFQREPRPSIFESTSKMPGRRNSFTEHLEDVDEFTESELLDPSPNAYDHLLGEEAARPVRRMSTEPPPVSLRPTSSSDAWFILNLLSAVPFLSDLSYSATMEVLETARVVAFCCNEIVLPVSRRSKYLVVVWEGTCMESESLNSDVSLVEGRGKAVWYAGDWTGPRILQPERRLSGDSSSSRTHDIVAMSAEGVKVIMVDFSNLHTILRQGSALYRKYHLSLSEQHSCEIPSTISETASAIFANAVKTLNIMDLLDYNTALRKLTAVQKRHLECLVEGPVVYTPGQRLWRSGSTVDKAFIIVAGTVSFVPKRRNGGSAGTNRVQSQHRLKQAHETKSDTSQEDLGTDLGNAMKNDSVKAIRELLASMNTTRDDIADEESANIEGYEPSVRGPSAPSLKVSLIESDDYHRLSRGLQKWAERHESQGAESERKLRRGSASTSNSPDISLHDLCDSTTVQDEKEKKHTKGEKQGEGVKNEAWESNMTSVTDPLKDRFANRVLGRLYNRRAFASGLVFSRGHFLGDIEKMVEGLLSSAHSEGDSDRDDVEGFECDFNKTDDALSMDTMTIHELEGSQHTAHTSTLAAGKDGCVVLVLPKARLILFLDQHPGLLLSLLGTQVVV</sequence>
<dbReference type="SUPFAM" id="SSF51206">
    <property type="entry name" value="cAMP-binding domain-like"/>
    <property type="match status" value="2"/>
</dbReference>
<keyword evidence="3" id="KW-0963">Cytoplasm</keyword>
<dbReference type="PANTHER" id="PTHR46018:SF2">
    <property type="entry name" value="ZINC PHOSPHODIESTERASE ELAC PROTEIN 1"/>
    <property type="match status" value="1"/>
</dbReference>
<protein>
    <recommendedName>
        <fullName evidence="12">Metallo-beta-lactamase domain-containing protein</fullName>
    </recommendedName>
</protein>
<feature type="transmembrane region" description="Helical" evidence="11">
    <location>
        <begin position="41"/>
        <end position="69"/>
    </location>
</feature>
<feature type="compositionally biased region" description="Basic and acidic residues" evidence="10">
    <location>
        <begin position="1223"/>
        <end position="1235"/>
    </location>
</feature>
<name>A0ABD3MBA6_9STRA</name>
<evidence type="ECO:0000256" key="11">
    <source>
        <dbReference type="SAM" id="Phobius"/>
    </source>
</evidence>
<evidence type="ECO:0000256" key="2">
    <source>
        <dbReference type="ARBA" id="ARBA00004496"/>
    </source>
</evidence>
<proteinExistence type="inferred from homology"/>
<dbReference type="Pfam" id="PF23023">
    <property type="entry name" value="Anti-Pycsar_Apyc1"/>
    <property type="match status" value="1"/>
</dbReference>
<feature type="compositionally biased region" description="Basic and acidic residues" evidence="10">
    <location>
        <begin position="392"/>
        <end position="407"/>
    </location>
</feature>
<evidence type="ECO:0000256" key="1">
    <source>
        <dbReference type="ARBA" id="ARBA00001946"/>
    </source>
</evidence>
<dbReference type="GO" id="GO:0005829">
    <property type="term" value="C:cytosol"/>
    <property type="evidence" value="ECO:0007669"/>
    <property type="project" value="UniProtKB-ARBA"/>
</dbReference>
<dbReference type="GO" id="GO:0046872">
    <property type="term" value="F:metal ion binding"/>
    <property type="evidence" value="ECO:0007669"/>
    <property type="project" value="UniProtKB-KW"/>
</dbReference>
<feature type="transmembrane region" description="Helical" evidence="11">
    <location>
        <begin position="122"/>
        <end position="144"/>
    </location>
</feature>
<dbReference type="InterPro" id="IPR001279">
    <property type="entry name" value="Metallo-B-lactamas"/>
</dbReference>
<evidence type="ECO:0000256" key="7">
    <source>
        <dbReference type="ARBA" id="ARBA00022801"/>
    </source>
</evidence>
<dbReference type="EMBL" id="JALLAZ020001854">
    <property type="protein sequence ID" value="KAL3761326.1"/>
    <property type="molecule type" value="Genomic_DNA"/>
</dbReference>
<feature type="region of interest" description="Disordered" evidence="10">
    <location>
        <begin position="1117"/>
        <end position="1155"/>
    </location>
</feature>
<keyword evidence="5" id="KW-0677">Repeat</keyword>
<dbReference type="Gene3D" id="3.60.15.10">
    <property type="entry name" value="Ribonuclease Z/Hydroxyacylglutathione hydrolase-like"/>
    <property type="match status" value="1"/>
</dbReference>
<feature type="domain" description="Metallo-beta-lactamase" evidence="12">
    <location>
        <begin position="554"/>
        <end position="738"/>
    </location>
</feature>
<keyword evidence="8" id="KW-0460">Magnesium</keyword>
<evidence type="ECO:0000313" key="14">
    <source>
        <dbReference type="Proteomes" id="UP001530315"/>
    </source>
</evidence>
<dbReference type="SUPFAM" id="SSF56281">
    <property type="entry name" value="Metallo-hydrolase/oxidoreductase"/>
    <property type="match status" value="1"/>
</dbReference>
<comment type="similarity">
    <text evidence="9">Belongs to the metallo-beta-lactamase superfamily. cNMP phosphodiesterase family.</text>
</comment>
<feature type="compositionally biased region" description="Gly residues" evidence="10">
    <location>
        <begin position="366"/>
        <end position="383"/>
    </location>
</feature>
<feature type="region of interest" description="Disordered" evidence="10">
    <location>
        <begin position="1182"/>
        <end position="1201"/>
    </location>
</feature>
<comment type="caution">
    <text evidence="13">The sequence shown here is derived from an EMBL/GenBank/DDBJ whole genome shotgun (WGS) entry which is preliminary data.</text>
</comment>
<keyword evidence="11" id="KW-1133">Transmembrane helix</keyword>
<gene>
    <name evidence="13" type="ORF">ACHAW5_001758</name>
</gene>
<evidence type="ECO:0000256" key="9">
    <source>
        <dbReference type="ARBA" id="ARBA00061002"/>
    </source>
</evidence>
<evidence type="ECO:0000256" key="5">
    <source>
        <dbReference type="ARBA" id="ARBA00022737"/>
    </source>
</evidence>
<organism evidence="13 14">
    <name type="scientific">Stephanodiscus triporus</name>
    <dbReference type="NCBI Taxonomy" id="2934178"/>
    <lineage>
        <taxon>Eukaryota</taxon>
        <taxon>Sar</taxon>
        <taxon>Stramenopiles</taxon>
        <taxon>Ochrophyta</taxon>
        <taxon>Bacillariophyta</taxon>
        <taxon>Coscinodiscophyceae</taxon>
        <taxon>Thalassiosirophycidae</taxon>
        <taxon>Stephanodiscales</taxon>
        <taxon>Stephanodiscaceae</taxon>
        <taxon>Stephanodiscus</taxon>
    </lineage>
</organism>
<reference evidence="13 14" key="1">
    <citation type="submission" date="2024-10" db="EMBL/GenBank/DDBJ databases">
        <title>Updated reference genomes for cyclostephanoid diatoms.</title>
        <authorList>
            <person name="Roberts W.R."/>
            <person name="Alverson A.J."/>
        </authorList>
    </citation>
    <scope>NUCLEOTIDE SEQUENCE [LARGE SCALE GENOMIC DNA]</scope>
    <source>
        <strain evidence="13 14">AJA276-08</strain>
    </source>
</reference>
<keyword evidence="7" id="KW-0378">Hydrolase</keyword>
<dbReference type="FunFam" id="3.60.15.10:FF:000029">
    <property type="entry name" value="Cyclic nucleotide-binding domain protein"/>
    <property type="match status" value="1"/>
</dbReference>
<evidence type="ECO:0000256" key="4">
    <source>
        <dbReference type="ARBA" id="ARBA00022723"/>
    </source>
</evidence>
<feature type="compositionally biased region" description="Basic and acidic residues" evidence="10">
    <location>
        <begin position="1251"/>
        <end position="1283"/>
    </location>
</feature>
<dbReference type="GO" id="GO:0000166">
    <property type="term" value="F:nucleotide binding"/>
    <property type="evidence" value="ECO:0007669"/>
    <property type="project" value="UniProtKB-KW"/>
</dbReference>
<dbReference type="InterPro" id="IPR018490">
    <property type="entry name" value="cNMP-bd_dom_sf"/>
</dbReference>
<dbReference type="Proteomes" id="UP001530315">
    <property type="component" value="Unassembled WGS sequence"/>
</dbReference>
<feature type="region of interest" description="Disordered" evidence="10">
    <location>
        <begin position="793"/>
        <end position="826"/>
    </location>
</feature>
<keyword evidence="4" id="KW-0479">Metal-binding</keyword>
<evidence type="ECO:0000256" key="8">
    <source>
        <dbReference type="ARBA" id="ARBA00022842"/>
    </source>
</evidence>
<keyword evidence="11" id="KW-0812">Transmembrane</keyword>
<keyword evidence="6" id="KW-0547">Nucleotide-binding</keyword>
<evidence type="ECO:0000256" key="3">
    <source>
        <dbReference type="ARBA" id="ARBA00022490"/>
    </source>
</evidence>
<evidence type="ECO:0000259" key="12">
    <source>
        <dbReference type="SMART" id="SM00849"/>
    </source>
</evidence>
<comment type="subcellular location">
    <subcellularLocation>
        <location evidence="2">Cytoplasm</location>
    </subcellularLocation>
</comment>
<dbReference type="GO" id="GO:0016787">
    <property type="term" value="F:hydrolase activity"/>
    <property type="evidence" value="ECO:0007669"/>
    <property type="project" value="UniProtKB-KW"/>
</dbReference>